<accession>A0A9Q3HXR0</accession>
<gene>
    <name evidence="2" type="ORF">O181_061636</name>
</gene>
<proteinExistence type="predicted"/>
<sequence length="101" mass="10689">MLSSNTCESRSGSVHDSDRESSIEYVQTQLPMGPKILLTTPIASSMNVSGVNIDVGIVTAQTSTTWSIQNISVTPITPNSTNTQLNVSEGPVSTPRILIKG</sequence>
<organism evidence="2 3">
    <name type="scientific">Austropuccinia psidii MF-1</name>
    <dbReference type="NCBI Taxonomy" id="1389203"/>
    <lineage>
        <taxon>Eukaryota</taxon>
        <taxon>Fungi</taxon>
        <taxon>Dikarya</taxon>
        <taxon>Basidiomycota</taxon>
        <taxon>Pucciniomycotina</taxon>
        <taxon>Pucciniomycetes</taxon>
        <taxon>Pucciniales</taxon>
        <taxon>Sphaerophragmiaceae</taxon>
        <taxon>Austropuccinia</taxon>
    </lineage>
</organism>
<evidence type="ECO:0000313" key="3">
    <source>
        <dbReference type="Proteomes" id="UP000765509"/>
    </source>
</evidence>
<reference evidence="2" key="1">
    <citation type="submission" date="2021-03" db="EMBL/GenBank/DDBJ databases">
        <title>Draft genome sequence of rust myrtle Austropuccinia psidii MF-1, a brazilian biotype.</title>
        <authorList>
            <person name="Quecine M.C."/>
            <person name="Pachon D.M.R."/>
            <person name="Bonatelli M.L."/>
            <person name="Correr F.H."/>
            <person name="Franceschini L.M."/>
            <person name="Leite T.F."/>
            <person name="Margarido G.R.A."/>
            <person name="Almeida C.A."/>
            <person name="Ferrarezi J.A."/>
            <person name="Labate C.A."/>
        </authorList>
    </citation>
    <scope>NUCLEOTIDE SEQUENCE</scope>
    <source>
        <strain evidence="2">MF-1</strain>
    </source>
</reference>
<dbReference type="EMBL" id="AVOT02029171">
    <property type="protein sequence ID" value="MBW0521921.1"/>
    <property type="molecule type" value="Genomic_DNA"/>
</dbReference>
<name>A0A9Q3HXR0_9BASI</name>
<comment type="caution">
    <text evidence="2">The sequence shown here is derived from an EMBL/GenBank/DDBJ whole genome shotgun (WGS) entry which is preliminary data.</text>
</comment>
<evidence type="ECO:0000256" key="1">
    <source>
        <dbReference type="SAM" id="MobiDB-lite"/>
    </source>
</evidence>
<dbReference type="Proteomes" id="UP000765509">
    <property type="component" value="Unassembled WGS sequence"/>
</dbReference>
<dbReference type="AlphaFoldDB" id="A0A9Q3HXR0"/>
<evidence type="ECO:0000313" key="2">
    <source>
        <dbReference type="EMBL" id="MBW0521921.1"/>
    </source>
</evidence>
<feature type="compositionally biased region" description="Polar residues" evidence="1">
    <location>
        <begin position="1"/>
        <end position="12"/>
    </location>
</feature>
<protein>
    <submittedName>
        <fullName evidence="2">Uncharacterized protein</fullName>
    </submittedName>
</protein>
<keyword evidence="3" id="KW-1185">Reference proteome</keyword>
<feature type="region of interest" description="Disordered" evidence="1">
    <location>
        <begin position="1"/>
        <end position="22"/>
    </location>
</feature>
<feature type="compositionally biased region" description="Basic and acidic residues" evidence="1">
    <location>
        <begin position="13"/>
        <end position="22"/>
    </location>
</feature>